<dbReference type="CDD" id="cd14498">
    <property type="entry name" value="DSP"/>
    <property type="match status" value="1"/>
</dbReference>
<dbReference type="InterPro" id="IPR020422">
    <property type="entry name" value="TYR_PHOSPHATASE_DUAL_dom"/>
</dbReference>
<evidence type="ECO:0000313" key="3">
    <source>
        <dbReference type="Proteomes" id="UP000658690"/>
    </source>
</evidence>
<dbReference type="SMART" id="SM00195">
    <property type="entry name" value="DSPc"/>
    <property type="match status" value="1"/>
</dbReference>
<dbReference type="InterPro" id="IPR000387">
    <property type="entry name" value="Tyr_Pase_dom"/>
</dbReference>
<dbReference type="InterPro" id="IPR029021">
    <property type="entry name" value="Prot-tyrosine_phosphatase-like"/>
</dbReference>
<comment type="caution">
    <text evidence="2">The sequence shown here is derived from an EMBL/GenBank/DDBJ whole genome shotgun (WGS) entry which is preliminary data.</text>
</comment>
<dbReference type="Gene3D" id="3.90.190.10">
    <property type="entry name" value="Protein tyrosine phosphatase superfamily"/>
    <property type="match status" value="1"/>
</dbReference>
<gene>
    <name evidence="2" type="ORF">GC102_07645</name>
</gene>
<name>A0ABX1Z0V2_9BACL</name>
<evidence type="ECO:0000259" key="1">
    <source>
        <dbReference type="PROSITE" id="PS50056"/>
    </source>
</evidence>
<reference evidence="2 3" key="1">
    <citation type="submission" date="2019-10" db="EMBL/GenBank/DDBJ databases">
        <title>Description of Paenibacillus choica sp. nov.</title>
        <authorList>
            <person name="Carlier A."/>
            <person name="Qi S."/>
        </authorList>
    </citation>
    <scope>NUCLEOTIDE SEQUENCE [LARGE SCALE GENOMIC DNA]</scope>
    <source>
        <strain evidence="2 3">LMG 31460</strain>
    </source>
</reference>
<dbReference type="PROSITE" id="PS50056">
    <property type="entry name" value="TYR_PHOSPHATASE_2"/>
    <property type="match status" value="1"/>
</dbReference>
<organism evidence="2 3">
    <name type="scientific">Paenibacillus germinis</name>
    <dbReference type="NCBI Taxonomy" id="2654979"/>
    <lineage>
        <taxon>Bacteria</taxon>
        <taxon>Bacillati</taxon>
        <taxon>Bacillota</taxon>
        <taxon>Bacilli</taxon>
        <taxon>Bacillales</taxon>
        <taxon>Paenibacillaceae</taxon>
        <taxon>Paenibacillus</taxon>
    </lineage>
</organism>
<accession>A0ABX1Z0V2</accession>
<protein>
    <recommendedName>
        <fullName evidence="1">Tyrosine specific protein phosphatases domain-containing protein</fullName>
    </recommendedName>
</protein>
<keyword evidence="3" id="KW-1185">Reference proteome</keyword>
<dbReference type="EMBL" id="WHOC01000040">
    <property type="protein sequence ID" value="NOU85651.1"/>
    <property type="molecule type" value="Genomic_DNA"/>
</dbReference>
<proteinExistence type="predicted"/>
<dbReference type="Proteomes" id="UP000658690">
    <property type="component" value="Unassembled WGS sequence"/>
</dbReference>
<sequence>MKHQPPDWESKYGYSEIMKDKLYLGGEDDIDELLYGAVEARNINRTGKFENQPTPMIDVWIDLRDIRSSNRNVYTPEGIEYIAFPFRDGELSEAKEFLPKAKEALQNRIGQNKRILVTCHQGRSRSVMLLLWFLGEKGGSFTQALKDIKTKRPIIEPDKNFKPLIEEWKREYPN</sequence>
<dbReference type="InterPro" id="IPR000340">
    <property type="entry name" value="Dual-sp_phosphatase_cat-dom"/>
</dbReference>
<dbReference type="SUPFAM" id="SSF52799">
    <property type="entry name" value="(Phosphotyrosine protein) phosphatases II"/>
    <property type="match status" value="1"/>
</dbReference>
<feature type="domain" description="Tyrosine specific protein phosphatases" evidence="1">
    <location>
        <begin position="95"/>
        <end position="153"/>
    </location>
</feature>
<evidence type="ECO:0000313" key="2">
    <source>
        <dbReference type="EMBL" id="NOU85651.1"/>
    </source>
</evidence>
<dbReference type="RefSeq" id="WP_171688970.1">
    <property type="nucleotide sequence ID" value="NZ_WHOC01000040.1"/>
</dbReference>
<dbReference type="Pfam" id="PF00782">
    <property type="entry name" value="DSPc"/>
    <property type="match status" value="1"/>
</dbReference>